<dbReference type="Pfam" id="PF13411">
    <property type="entry name" value="MerR_1"/>
    <property type="match status" value="1"/>
</dbReference>
<dbReference type="InterPro" id="IPR036594">
    <property type="entry name" value="Meth_synthase_dom"/>
</dbReference>
<sequence>MYTIKQASDLLGIPAVTIRAWETRYGVVSPVRTESGYRMFTEENIEDLRWLKSQIEDQSLNISQAARLLEQRRKKQNDTTDVSESIDDEGEGDGFQVRERMVERLYEALSNYRTDQAKTIVELGFSMFGYDAMLKDVMFPILIRVGDDWENGKATVFQEHYTTQFLVQKCLSFFHIFPTDPELPQVLALCPPGEQHQAGLLMFSLFLRKKGVDVLYLGADTPFEGIDKLIRSQQIRFVCISVSILSCLPQGEAFVEGLLKEFPDIQFALGGSAFEHTSGKYGPWLLSSDTRDWQKWFDDIYLAKA</sequence>
<accession>A0ABT9W2F5</accession>
<dbReference type="Pfam" id="PF02310">
    <property type="entry name" value="B12-binding"/>
    <property type="match status" value="1"/>
</dbReference>
<evidence type="ECO:0000256" key="3">
    <source>
        <dbReference type="ARBA" id="ARBA00023163"/>
    </source>
</evidence>
<dbReference type="InterPro" id="IPR003759">
    <property type="entry name" value="Cbl-bd_cap"/>
</dbReference>
<keyword evidence="1" id="KW-0805">Transcription regulation</keyword>
<dbReference type="InterPro" id="IPR000551">
    <property type="entry name" value="MerR-type_HTH_dom"/>
</dbReference>
<dbReference type="Gene3D" id="3.40.50.280">
    <property type="entry name" value="Cobalamin-binding domain"/>
    <property type="match status" value="1"/>
</dbReference>
<dbReference type="InterPro" id="IPR036724">
    <property type="entry name" value="Cobalamin-bd_sf"/>
</dbReference>
<dbReference type="CDD" id="cd01104">
    <property type="entry name" value="HTH_MlrA-CarA"/>
    <property type="match status" value="1"/>
</dbReference>
<evidence type="ECO:0000256" key="2">
    <source>
        <dbReference type="ARBA" id="ARBA00023125"/>
    </source>
</evidence>
<keyword evidence="3" id="KW-0804">Transcription</keyword>
<dbReference type="SUPFAM" id="SSF46955">
    <property type="entry name" value="Putative DNA-binding domain"/>
    <property type="match status" value="1"/>
</dbReference>
<dbReference type="PROSITE" id="PS50937">
    <property type="entry name" value="HTH_MERR_2"/>
    <property type="match status" value="1"/>
</dbReference>
<evidence type="ECO:0000313" key="7">
    <source>
        <dbReference type="EMBL" id="MDQ0167300.1"/>
    </source>
</evidence>
<dbReference type="PANTHER" id="PTHR30204">
    <property type="entry name" value="REDOX-CYCLING DRUG-SENSING TRANSCRIPTIONAL ACTIVATOR SOXR"/>
    <property type="match status" value="1"/>
</dbReference>
<organism evidence="7 8">
    <name type="scientific">Caldalkalibacillus horti</name>
    <dbReference type="NCBI Taxonomy" id="77523"/>
    <lineage>
        <taxon>Bacteria</taxon>
        <taxon>Bacillati</taxon>
        <taxon>Bacillota</taxon>
        <taxon>Bacilli</taxon>
        <taxon>Bacillales</taxon>
        <taxon>Bacillaceae</taxon>
        <taxon>Caldalkalibacillus</taxon>
    </lineage>
</organism>
<dbReference type="Proteomes" id="UP001235840">
    <property type="component" value="Unassembled WGS sequence"/>
</dbReference>
<evidence type="ECO:0000313" key="8">
    <source>
        <dbReference type="Proteomes" id="UP001235840"/>
    </source>
</evidence>
<dbReference type="EMBL" id="JAUSTY010000014">
    <property type="protein sequence ID" value="MDQ0167300.1"/>
    <property type="molecule type" value="Genomic_DNA"/>
</dbReference>
<gene>
    <name evidence="7" type="ORF">J2S11_003225</name>
</gene>
<evidence type="ECO:0000259" key="6">
    <source>
        <dbReference type="PROSITE" id="PS51332"/>
    </source>
</evidence>
<dbReference type="SMART" id="SM00422">
    <property type="entry name" value="HTH_MERR"/>
    <property type="match status" value="1"/>
</dbReference>
<keyword evidence="2 7" id="KW-0238">DNA-binding</keyword>
<keyword evidence="8" id="KW-1185">Reference proteome</keyword>
<proteinExistence type="predicted"/>
<evidence type="ECO:0000256" key="4">
    <source>
        <dbReference type="SAM" id="MobiDB-lite"/>
    </source>
</evidence>
<dbReference type="SUPFAM" id="SSF52242">
    <property type="entry name" value="Cobalamin (vitamin B12)-binding domain"/>
    <property type="match status" value="1"/>
</dbReference>
<dbReference type="InterPro" id="IPR047057">
    <property type="entry name" value="MerR_fam"/>
</dbReference>
<dbReference type="PANTHER" id="PTHR30204:SF67">
    <property type="entry name" value="HTH-TYPE TRANSCRIPTIONAL REGULATOR MLRA-RELATED"/>
    <property type="match status" value="1"/>
</dbReference>
<reference evidence="7 8" key="1">
    <citation type="submission" date="2023-07" db="EMBL/GenBank/DDBJ databases">
        <title>Genomic Encyclopedia of Type Strains, Phase IV (KMG-IV): sequencing the most valuable type-strain genomes for metagenomic binning, comparative biology and taxonomic classification.</title>
        <authorList>
            <person name="Goeker M."/>
        </authorList>
    </citation>
    <scope>NUCLEOTIDE SEQUENCE [LARGE SCALE GENOMIC DNA]</scope>
    <source>
        <strain evidence="7 8">DSM 12751</strain>
    </source>
</reference>
<feature type="domain" description="B12-binding" evidence="6">
    <location>
        <begin position="183"/>
        <end position="305"/>
    </location>
</feature>
<dbReference type="RefSeq" id="WP_307396128.1">
    <property type="nucleotide sequence ID" value="NZ_BAAADK010000014.1"/>
</dbReference>
<dbReference type="Gene3D" id="1.10.1240.10">
    <property type="entry name" value="Methionine synthase domain"/>
    <property type="match status" value="1"/>
</dbReference>
<comment type="caution">
    <text evidence="7">The sequence shown here is derived from an EMBL/GenBank/DDBJ whole genome shotgun (WGS) entry which is preliminary data.</text>
</comment>
<dbReference type="Pfam" id="PF02607">
    <property type="entry name" value="B12-binding_2"/>
    <property type="match status" value="1"/>
</dbReference>
<dbReference type="Gene3D" id="1.10.1660.10">
    <property type="match status" value="1"/>
</dbReference>
<feature type="domain" description="HTH merR-type" evidence="5">
    <location>
        <begin position="1"/>
        <end position="71"/>
    </location>
</feature>
<evidence type="ECO:0000259" key="5">
    <source>
        <dbReference type="PROSITE" id="PS50937"/>
    </source>
</evidence>
<protein>
    <submittedName>
        <fullName evidence="7">DNA-binding transcriptional MerR regulator</fullName>
    </submittedName>
</protein>
<dbReference type="InterPro" id="IPR006158">
    <property type="entry name" value="Cobalamin-bd"/>
</dbReference>
<dbReference type="PROSITE" id="PS51332">
    <property type="entry name" value="B12_BINDING"/>
    <property type="match status" value="1"/>
</dbReference>
<evidence type="ECO:0000256" key="1">
    <source>
        <dbReference type="ARBA" id="ARBA00023015"/>
    </source>
</evidence>
<feature type="region of interest" description="Disordered" evidence="4">
    <location>
        <begin position="73"/>
        <end position="93"/>
    </location>
</feature>
<name>A0ABT9W2F5_9BACI</name>
<dbReference type="GO" id="GO:0003677">
    <property type="term" value="F:DNA binding"/>
    <property type="evidence" value="ECO:0007669"/>
    <property type="project" value="UniProtKB-KW"/>
</dbReference>
<dbReference type="InterPro" id="IPR009061">
    <property type="entry name" value="DNA-bd_dom_put_sf"/>
</dbReference>